<dbReference type="GeneID" id="9681560"/>
<dbReference type="RefSeq" id="XP_003056115.1">
    <property type="nucleotide sequence ID" value="XM_003056069.1"/>
</dbReference>
<dbReference type="GO" id="GO:0005524">
    <property type="term" value="F:ATP binding"/>
    <property type="evidence" value="ECO:0007669"/>
    <property type="project" value="UniProtKB-KW"/>
</dbReference>
<dbReference type="OMA" id="ECPKGVL"/>
<dbReference type="STRING" id="564608.C1ML52"/>
<accession>C1ML52</accession>
<dbReference type="EMBL" id="GG663736">
    <property type="protein sequence ID" value="EEH59491.1"/>
    <property type="molecule type" value="Genomic_DNA"/>
</dbReference>
<evidence type="ECO:0000256" key="1">
    <source>
        <dbReference type="ARBA" id="ARBA00022741"/>
    </source>
</evidence>
<dbReference type="InterPro" id="IPR041569">
    <property type="entry name" value="AAA_lid_3"/>
</dbReference>
<dbReference type="Gene3D" id="1.10.8.60">
    <property type="match status" value="2"/>
</dbReference>
<protein>
    <submittedName>
        <fullName evidence="5">AAA ATPase</fullName>
    </submittedName>
</protein>
<keyword evidence="3" id="KW-0175">Coiled coil</keyword>
<dbReference type="InterPro" id="IPR003593">
    <property type="entry name" value="AAA+_ATPase"/>
</dbReference>
<keyword evidence="2" id="KW-0067">ATP-binding</keyword>
<dbReference type="Pfam" id="PF17862">
    <property type="entry name" value="AAA_lid_3"/>
    <property type="match status" value="2"/>
</dbReference>
<dbReference type="SMART" id="SM00382">
    <property type="entry name" value="AAA"/>
    <property type="match status" value="2"/>
</dbReference>
<dbReference type="OrthoDB" id="5421at2759"/>
<evidence type="ECO:0000256" key="3">
    <source>
        <dbReference type="ARBA" id="ARBA00023054"/>
    </source>
</evidence>
<organism evidence="6">
    <name type="scientific">Micromonas pusilla (strain CCMP1545)</name>
    <name type="common">Picoplanktonic green alga</name>
    <dbReference type="NCBI Taxonomy" id="564608"/>
    <lineage>
        <taxon>Eukaryota</taxon>
        <taxon>Viridiplantae</taxon>
        <taxon>Chlorophyta</taxon>
        <taxon>Mamiellophyceae</taxon>
        <taxon>Mamiellales</taxon>
        <taxon>Mamiellaceae</taxon>
        <taxon>Micromonas</taxon>
    </lineage>
</organism>
<gene>
    <name evidence="5" type="ORF">MICPUCDRAFT_49469</name>
</gene>
<evidence type="ECO:0000313" key="5">
    <source>
        <dbReference type="EMBL" id="EEH59491.1"/>
    </source>
</evidence>
<evidence type="ECO:0000256" key="2">
    <source>
        <dbReference type="ARBA" id="ARBA00022840"/>
    </source>
</evidence>
<dbReference type="AlphaFoldDB" id="C1ML52"/>
<reference evidence="5 6" key="1">
    <citation type="journal article" date="2009" name="Science">
        <title>Green evolution and dynamic adaptations revealed by genomes of the marine picoeukaryotes Micromonas.</title>
        <authorList>
            <person name="Worden A.Z."/>
            <person name="Lee J.H."/>
            <person name="Mock T."/>
            <person name="Rouze P."/>
            <person name="Simmons M.P."/>
            <person name="Aerts A.L."/>
            <person name="Allen A.E."/>
            <person name="Cuvelier M.L."/>
            <person name="Derelle E."/>
            <person name="Everett M.V."/>
            <person name="Foulon E."/>
            <person name="Grimwood J."/>
            <person name="Gundlach H."/>
            <person name="Henrissat B."/>
            <person name="Napoli C."/>
            <person name="McDonald S.M."/>
            <person name="Parker M.S."/>
            <person name="Rombauts S."/>
            <person name="Salamov A."/>
            <person name="Von Dassow P."/>
            <person name="Badger J.H."/>
            <person name="Coutinho P.M."/>
            <person name="Demir E."/>
            <person name="Dubchak I."/>
            <person name="Gentemann C."/>
            <person name="Eikrem W."/>
            <person name="Gready J.E."/>
            <person name="John U."/>
            <person name="Lanier W."/>
            <person name="Lindquist E.A."/>
            <person name="Lucas S."/>
            <person name="Mayer K.F."/>
            <person name="Moreau H."/>
            <person name="Not F."/>
            <person name="Otillar R."/>
            <person name="Panaud O."/>
            <person name="Pangilinan J."/>
            <person name="Paulsen I."/>
            <person name="Piegu B."/>
            <person name="Poliakov A."/>
            <person name="Robbens S."/>
            <person name="Schmutz J."/>
            <person name="Toulza E."/>
            <person name="Wyss T."/>
            <person name="Zelensky A."/>
            <person name="Zhou K."/>
            <person name="Armbrust E.V."/>
            <person name="Bhattacharya D."/>
            <person name="Goodenough U.W."/>
            <person name="Van de Peer Y."/>
            <person name="Grigoriev I.V."/>
        </authorList>
    </citation>
    <scope>NUCLEOTIDE SEQUENCE [LARGE SCALE GENOMIC DNA]</scope>
    <source>
        <strain evidence="5 6">CCMP1545</strain>
    </source>
</reference>
<dbReference type="InterPro" id="IPR050168">
    <property type="entry name" value="AAA_ATPase_domain"/>
</dbReference>
<keyword evidence="1" id="KW-0547">Nucleotide-binding</keyword>
<dbReference type="eggNOG" id="KOG0730">
    <property type="taxonomic scope" value="Eukaryota"/>
</dbReference>
<dbReference type="Gene3D" id="3.40.50.300">
    <property type="entry name" value="P-loop containing nucleotide triphosphate hydrolases"/>
    <property type="match status" value="2"/>
</dbReference>
<feature type="domain" description="AAA+ ATPase" evidence="4">
    <location>
        <begin position="559"/>
        <end position="697"/>
    </location>
</feature>
<dbReference type="InterPro" id="IPR027417">
    <property type="entry name" value="P-loop_NTPase"/>
</dbReference>
<dbReference type="PANTHER" id="PTHR23077:SF117">
    <property type="entry name" value="AAA+ ATPASE DOMAIN-CONTAINING PROTEIN"/>
    <property type="match status" value="1"/>
</dbReference>
<sequence>MFIAEFRLVVTNSANAGCGRIVLTPRALQVFDVQLGDTVAVDVREGISDGVCSKDCACKWTFLATVAPTPAQPDMLHDVSDHSATDIMLLDAKVLLTCAGDLTLFEKHVRLKSTLTGSLRSLPHTLVTCEHLILCAPSFSKQRGGSLPLRRILQGLVITADATIHIAGSISRGEFKVLSARPRVRIHESSLTATLYWLIAPNTQIKLVEVPSSGPAVSRNVPDDRNLALSLVEDIKVTLHESIVWPVLHAKDATSLGVKFPRGILLHGPPGVGKSSTVQAVAAKAGVAVYALSASDIFGPYAGDSEARLRSAFMAVKRGTAEGNFTLLMLDEIDAICPSRSNPIDGGLHSSRVVAQLLTLLDGALDKGETDVQPSEGGSELKLSKCVFNRQMQRTLRPVVVATTNRPNTLDAALRRPGRFDIEVELALPTEQERLKILQLHSQLMFLGSGADLNKVAVLAKGYSGADLACLCREATMSAFRRSAEIRPKHSVVTPVEGHDFTAALDRIQASVMRNTVTELPRTSWNAIGGLDIIKERLNRAVVWPLKYSHAFVRLGLSPHRGILLHGPSGCAKTTLARAIATTSGATVVALTAADIFDKYVGIGEKVIRDAFDRARRTAPAILILDEVDGMIGSRSTDGADTLAARVLAVLLTEMDGLEAAGKNVVIVATTNRPSVLDTALLRPGRFDLVLYTPPLDVHGRQHTLMVHANGVPLASDVDFNVIAARAARFTGAELQGLVREATLSALREDMKSLKVGQRHFMTALAEVKASISETDLVKWESFESGRAAYKQQPVTVTPPTQSRC</sequence>
<name>C1ML52_MICPC</name>
<dbReference type="KEGG" id="mpp:MICPUCDRAFT_49469"/>
<evidence type="ECO:0000259" key="4">
    <source>
        <dbReference type="SMART" id="SM00382"/>
    </source>
</evidence>
<feature type="domain" description="AAA+ ATPase" evidence="4">
    <location>
        <begin position="260"/>
        <end position="430"/>
    </location>
</feature>
<dbReference type="Pfam" id="PF00004">
    <property type="entry name" value="AAA"/>
    <property type="match status" value="2"/>
</dbReference>
<dbReference type="PROSITE" id="PS00674">
    <property type="entry name" value="AAA"/>
    <property type="match status" value="1"/>
</dbReference>
<keyword evidence="6" id="KW-1185">Reference proteome</keyword>
<dbReference type="FunFam" id="3.40.50.300:FF:001025">
    <property type="entry name" value="ATPase family, AAA domain-containing 2B"/>
    <property type="match status" value="1"/>
</dbReference>
<dbReference type="GO" id="GO:0016887">
    <property type="term" value="F:ATP hydrolysis activity"/>
    <property type="evidence" value="ECO:0007669"/>
    <property type="project" value="InterPro"/>
</dbReference>
<dbReference type="Proteomes" id="UP000001876">
    <property type="component" value="Unassembled WGS sequence"/>
</dbReference>
<dbReference type="InterPro" id="IPR003960">
    <property type="entry name" value="ATPase_AAA_CS"/>
</dbReference>
<dbReference type="SUPFAM" id="SSF52540">
    <property type="entry name" value="P-loop containing nucleoside triphosphate hydrolases"/>
    <property type="match status" value="2"/>
</dbReference>
<dbReference type="PANTHER" id="PTHR23077">
    <property type="entry name" value="AAA-FAMILY ATPASE"/>
    <property type="match status" value="1"/>
</dbReference>
<dbReference type="InterPro" id="IPR003959">
    <property type="entry name" value="ATPase_AAA_core"/>
</dbReference>
<evidence type="ECO:0000313" key="6">
    <source>
        <dbReference type="Proteomes" id="UP000001876"/>
    </source>
</evidence>
<proteinExistence type="predicted"/>